<organism evidence="5 6">
    <name type="scientific">Paracoccus benzoatiresistens</name>
    <dbReference type="NCBI Taxonomy" id="2997341"/>
    <lineage>
        <taxon>Bacteria</taxon>
        <taxon>Pseudomonadati</taxon>
        <taxon>Pseudomonadota</taxon>
        <taxon>Alphaproteobacteria</taxon>
        <taxon>Rhodobacterales</taxon>
        <taxon>Paracoccaceae</taxon>
        <taxon>Paracoccus</taxon>
    </lineage>
</organism>
<dbReference type="InterPro" id="IPR018062">
    <property type="entry name" value="HTH_AraC-typ_CS"/>
</dbReference>
<keyword evidence="3" id="KW-0804">Transcription</keyword>
<dbReference type="InterPro" id="IPR018060">
    <property type="entry name" value="HTH_AraC"/>
</dbReference>
<dbReference type="CDD" id="cd03136">
    <property type="entry name" value="GATase1_AraC_ArgR_like"/>
    <property type="match status" value="1"/>
</dbReference>
<dbReference type="PANTHER" id="PTHR43130:SF3">
    <property type="entry name" value="HTH-TYPE TRANSCRIPTIONAL REGULATOR RV1931C"/>
    <property type="match status" value="1"/>
</dbReference>
<dbReference type="SUPFAM" id="SSF52317">
    <property type="entry name" value="Class I glutamine amidotransferase-like"/>
    <property type="match status" value="1"/>
</dbReference>
<dbReference type="EMBL" id="JAPTYD010000052">
    <property type="protein sequence ID" value="MCZ0963814.1"/>
    <property type="molecule type" value="Genomic_DNA"/>
</dbReference>
<proteinExistence type="predicted"/>
<dbReference type="InterPro" id="IPR009057">
    <property type="entry name" value="Homeodomain-like_sf"/>
</dbReference>
<dbReference type="SMART" id="SM00342">
    <property type="entry name" value="HTH_ARAC"/>
    <property type="match status" value="1"/>
</dbReference>
<keyword evidence="1" id="KW-0805">Transcription regulation</keyword>
<dbReference type="PROSITE" id="PS01124">
    <property type="entry name" value="HTH_ARAC_FAMILY_2"/>
    <property type="match status" value="1"/>
</dbReference>
<evidence type="ECO:0000313" key="6">
    <source>
        <dbReference type="Proteomes" id="UP001149822"/>
    </source>
</evidence>
<evidence type="ECO:0000256" key="1">
    <source>
        <dbReference type="ARBA" id="ARBA00023015"/>
    </source>
</evidence>
<keyword evidence="6" id="KW-1185">Reference proteome</keyword>
<dbReference type="InterPro" id="IPR002818">
    <property type="entry name" value="DJ-1/PfpI"/>
</dbReference>
<feature type="domain" description="HTH araC/xylS-type" evidence="4">
    <location>
        <begin position="226"/>
        <end position="324"/>
    </location>
</feature>
<comment type="caution">
    <text evidence="5">The sequence shown here is derived from an EMBL/GenBank/DDBJ whole genome shotgun (WGS) entry which is preliminary data.</text>
</comment>
<dbReference type="Gene3D" id="1.10.10.60">
    <property type="entry name" value="Homeodomain-like"/>
    <property type="match status" value="1"/>
</dbReference>
<dbReference type="Pfam" id="PF01965">
    <property type="entry name" value="DJ-1_PfpI"/>
    <property type="match status" value="1"/>
</dbReference>
<gene>
    <name evidence="5" type="ORF">OU682_19645</name>
</gene>
<evidence type="ECO:0000313" key="5">
    <source>
        <dbReference type="EMBL" id="MCZ0963814.1"/>
    </source>
</evidence>
<evidence type="ECO:0000259" key="4">
    <source>
        <dbReference type="PROSITE" id="PS01124"/>
    </source>
</evidence>
<dbReference type="PROSITE" id="PS00041">
    <property type="entry name" value="HTH_ARAC_FAMILY_1"/>
    <property type="match status" value="1"/>
</dbReference>
<protein>
    <submittedName>
        <fullName evidence="5">GlxA family transcriptional regulator</fullName>
    </submittedName>
</protein>
<dbReference type="Gene3D" id="3.40.50.880">
    <property type="match status" value="1"/>
</dbReference>
<sequence>MDQVATIFQPSSKPLAVTILVLPESSLMSMAATLDPMRAANRISGHSPYGWKVVSMDGLPVTTSCGMTLQVDGRLVPHVRCDLLIVVAAFNVTRHTPPPVLAAVRQAARGARMVGGVEAGSWVLAMAGLLDQHKATTHWEDLEDFAACFPQIRVIPDRWVVDGAVFTTGGAAPALDFMLALIRARQGFGAALNVASLYVYDEVRLPSDAQPLVSLGRDSRIDLRLARSIRIMEQHIDVPLTIPEIAKRLRCSVRTVEVLFRGQAQCSPAAYYLSLRLQAARRLVTDTRLPMADIAVRTGFSSIASLSRAFRRQFGQAPSAARRGSQT</sequence>
<evidence type="ECO:0000256" key="2">
    <source>
        <dbReference type="ARBA" id="ARBA00023125"/>
    </source>
</evidence>
<keyword evidence="2" id="KW-0238">DNA-binding</keyword>
<dbReference type="RefSeq" id="WP_268943911.1">
    <property type="nucleotide sequence ID" value="NZ_JAPTYD010000052.1"/>
</dbReference>
<dbReference type="PANTHER" id="PTHR43130">
    <property type="entry name" value="ARAC-FAMILY TRANSCRIPTIONAL REGULATOR"/>
    <property type="match status" value="1"/>
</dbReference>
<accession>A0ABT4J9K4</accession>
<dbReference type="SUPFAM" id="SSF46689">
    <property type="entry name" value="Homeodomain-like"/>
    <property type="match status" value="1"/>
</dbReference>
<reference evidence="5" key="1">
    <citation type="submission" date="2022-12" db="EMBL/GenBank/DDBJ databases">
        <title>Paracoccus sp. EF6 isolated from a lake water.</title>
        <authorList>
            <person name="Liu H."/>
        </authorList>
    </citation>
    <scope>NUCLEOTIDE SEQUENCE</scope>
    <source>
        <strain evidence="5">EF6</strain>
    </source>
</reference>
<name>A0ABT4J9K4_9RHOB</name>
<evidence type="ECO:0000256" key="3">
    <source>
        <dbReference type="ARBA" id="ARBA00023163"/>
    </source>
</evidence>
<dbReference type="InterPro" id="IPR052158">
    <property type="entry name" value="INH-QAR"/>
</dbReference>
<dbReference type="InterPro" id="IPR029062">
    <property type="entry name" value="Class_I_gatase-like"/>
</dbReference>
<dbReference type="Pfam" id="PF12833">
    <property type="entry name" value="HTH_18"/>
    <property type="match status" value="1"/>
</dbReference>
<dbReference type="Proteomes" id="UP001149822">
    <property type="component" value="Unassembled WGS sequence"/>
</dbReference>